<feature type="chain" id="PRO_5047098341" evidence="2">
    <location>
        <begin position="32"/>
        <end position="330"/>
    </location>
</feature>
<organism evidence="3 4">
    <name type="scientific">Rhodoplanes tepidamans</name>
    <name type="common">Rhodoplanes cryptolactis</name>
    <dbReference type="NCBI Taxonomy" id="200616"/>
    <lineage>
        <taxon>Bacteria</taxon>
        <taxon>Pseudomonadati</taxon>
        <taxon>Pseudomonadota</taxon>
        <taxon>Alphaproteobacteria</taxon>
        <taxon>Hyphomicrobiales</taxon>
        <taxon>Nitrobacteraceae</taxon>
        <taxon>Rhodoplanes</taxon>
    </lineage>
</organism>
<dbReference type="Proteomes" id="UP001165652">
    <property type="component" value="Unassembled WGS sequence"/>
</dbReference>
<dbReference type="PANTHER" id="PTHR42928:SF5">
    <property type="entry name" value="BLR1237 PROTEIN"/>
    <property type="match status" value="1"/>
</dbReference>
<name>A0ABT5JJP8_RHOTP</name>
<accession>A0ABT5JJP8</accession>
<proteinExistence type="inferred from homology"/>
<dbReference type="CDD" id="cd07012">
    <property type="entry name" value="PBP2_Bug_TTT"/>
    <property type="match status" value="1"/>
</dbReference>
<evidence type="ECO:0000256" key="1">
    <source>
        <dbReference type="ARBA" id="ARBA00006987"/>
    </source>
</evidence>
<dbReference type="RefSeq" id="WP_272780535.1">
    <property type="nucleotide sequence ID" value="NZ_JAQQLI010000087.1"/>
</dbReference>
<comment type="similarity">
    <text evidence="1">Belongs to the UPF0065 (bug) family.</text>
</comment>
<reference evidence="3" key="2">
    <citation type="submission" date="2023-02" db="EMBL/GenBank/DDBJ databases">
        <authorList>
            <person name="Rayyan A."/>
            <person name="Meyer T."/>
            <person name="Kyndt J.A."/>
        </authorList>
    </citation>
    <scope>NUCLEOTIDE SEQUENCE</scope>
    <source>
        <strain evidence="3">DSM 9987</strain>
    </source>
</reference>
<comment type="caution">
    <text evidence="3">The sequence shown here is derived from an EMBL/GenBank/DDBJ whole genome shotgun (WGS) entry which is preliminary data.</text>
</comment>
<gene>
    <name evidence="3" type="ORF">PQJ73_28875</name>
</gene>
<protein>
    <submittedName>
        <fullName evidence="3">Tripartite tricarboxylate transporter substrate binding protein</fullName>
    </submittedName>
</protein>
<dbReference type="SUPFAM" id="SSF53850">
    <property type="entry name" value="Periplasmic binding protein-like II"/>
    <property type="match status" value="1"/>
</dbReference>
<dbReference type="InterPro" id="IPR042100">
    <property type="entry name" value="Bug_dom1"/>
</dbReference>
<dbReference type="InterPro" id="IPR006311">
    <property type="entry name" value="TAT_signal"/>
</dbReference>
<dbReference type="InterPro" id="IPR005064">
    <property type="entry name" value="BUG"/>
</dbReference>
<feature type="signal peptide" evidence="2">
    <location>
        <begin position="1"/>
        <end position="31"/>
    </location>
</feature>
<sequence>MDHRVSRRLAVGAALCALAAPALLASGPAAAQGWPNRPVTLIVPFPAGGNTDILARAVAAALSDGLGKQFIADNRAGAGGNIGGAAVAKAQPDGYTLLFSTPGPVAQNRLMYKSMPYDPDRDLVPIVLIANSPLIVTAKKDAPFKTLADLVAAARAAPGKVNAGIPGQGTLGHITSELLQASAKVQFTNVPYRGTSPIITDLLGGQIDVAMDFMSSYVPLVQSGTIKALATTGAKRSASLPDVPTVTETGVANFEASAWYALMAPAGTPSEVIEKTNRVVNAWLKTDKAKEVLASMSMEPNGGTPEELKAYIASEVAKWGPVIKGAGIQF</sequence>
<keyword evidence="4" id="KW-1185">Reference proteome</keyword>
<reference evidence="3" key="1">
    <citation type="journal article" date="2023" name="Microbiol Resour">
        <title>Genome Sequences of Rhodoplanes serenus and Two Thermotolerant Strains, Rhodoplanes tepidamans and 'Rhodoplanes cryptolactis,' Further Refine the Genus.</title>
        <authorList>
            <person name="Rayyan A.A."/>
            <person name="Kyndt J.A."/>
        </authorList>
    </citation>
    <scope>NUCLEOTIDE SEQUENCE</scope>
    <source>
        <strain evidence="3">DSM 9987</strain>
    </source>
</reference>
<dbReference type="Gene3D" id="3.40.190.10">
    <property type="entry name" value="Periplasmic binding protein-like II"/>
    <property type="match status" value="1"/>
</dbReference>
<evidence type="ECO:0000256" key="2">
    <source>
        <dbReference type="SAM" id="SignalP"/>
    </source>
</evidence>
<evidence type="ECO:0000313" key="4">
    <source>
        <dbReference type="Proteomes" id="UP001165652"/>
    </source>
</evidence>
<dbReference type="PROSITE" id="PS51318">
    <property type="entry name" value="TAT"/>
    <property type="match status" value="1"/>
</dbReference>
<dbReference type="Pfam" id="PF03401">
    <property type="entry name" value="TctC"/>
    <property type="match status" value="1"/>
</dbReference>
<dbReference type="Gene3D" id="3.40.190.150">
    <property type="entry name" value="Bordetella uptake gene, domain 1"/>
    <property type="match status" value="1"/>
</dbReference>
<dbReference type="EMBL" id="JAQQLI010000087">
    <property type="protein sequence ID" value="MDC7789713.1"/>
    <property type="molecule type" value="Genomic_DNA"/>
</dbReference>
<keyword evidence="2" id="KW-0732">Signal</keyword>
<dbReference type="PIRSF" id="PIRSF017082">
    <property type="entry name" value="YflP"/>
    <property type="match status" value="1"/>
</dbReference>
<evidence type="ECO:0000313" key="3">
    <source>
        <dbReference type="EMBL" id="MDC7789713.1"/>
    </source>
</evidence>
<dbReference type="PANTHER" id="PTHR42928">
    <property type="entry name" value="TRICARBOXYLATE-BINDING PROTEIN"/>
    <property type="match status" value="1"/>
</dbReference>